<dbReference type="Gene3D" id="1.20.1280.50">
    <property type="match status" value="1"/>
</dbReference>
<dbReference type="SMART" id="SM00256">
    <property type="entry name" value="FBOX"/>
    <property type="match status" value="1"/>
</dbReference>
<dbReference type="Pfam" id="PF12937">
    <property type="entry name" value="F-box-like"/>
    <property type="match status" value="1"/>
</dbReference>
<evidence type="ECO:0000313" key="4">
    <source>
        <dbReference type="Proteomes" id="UP001527925"/>
    </source>
</evidence>
<dbReference type="InterPro" id="IPR001810">
    <property type="entry name" value="F-box_dom"/>
</dbReference>
<comment type="caution">
    <text evidence="3">The sequence shown here is derived from an EMBL/GenBank/DDBJ whole genome shotgun (WGS) entry which is preliminary data.</text>
</comment>
<evidence type="ECO:0000259" key="2">
    <source>
        <dbReference type="PROSITE" id="PS50181"/>
    </source>
</evidence>
<reference evidence="3 4" key="1">
    <citation type="submission" date="2023-09" db="EMBL/GenBank/DDBJ databases">
        <title>Pangenome analysis of Batrachochytrium dendrobatidis and related Chytrids.</title>
        <authorList>
            <person name="Yacoub M.N."/>
            <person name="Stajich J.E."/>
            <person name="James T.Y."/>
        </authorList>
    </citation>
    <scope>NUCLEOTIDE SEQUENCE [LARGE SCALE GENOMIC DNA]</scope>
    <source>
        <strain evidence="3 4">JEL0888</strain>
    </source>
</reference>
<feature type="region of interest" description="Disordered" evidence="1">
    <location>
        <begin position="453"/>
        <end position="558"/>
    </location>
</feature>
<proteinExistence type="predicted"/>
<sequence>MADRVVDRLADALQESAALCAGTGASVILDEDGGGRDALCSATARPTAGTRRLPREIWLMAFGWLDPASVARASRVCRLWHALCSDQRIWRRLCLAAGVEERTLILDLSIDTRHERVDWRARFIAFYRRQRREISLCEILCNLPRASPLADMASVAANAQPRPRLDIGQRSNSFGMAVLHAASDSAPCQQCEREQQFWSAGAAASAATVAAVSSSLTAIRLPMRGSPASGSPPSSLASQMLSLRPNREGIAASASPLSASPLSASPHSAVSSPTIVRFMGGARSQRQHDAELFPSAAMPSGHPAQYGSLSIDTDGAAVASYLRTLGGSAGLARDAGGASASSAAGTIASVGTLPDIAVGQMPLEPARTTIAGSRSSFLMHTMQGGCQWAPHNHELTGSCHMAGERLLKVVGALRKQPPIPEKFLLRRVGGSALATADMPRKRLAREPAAELHGNKLQALESTTTRKKPSKPAREPRTKKYVRIDLDTASDAAGDAGADSALEDSDMDGDDVVVRGRAVRRSTRRPAAPRSTGARGTRKAMRGTNSRSSSDSSFSLGGAEVDGADVSVAESSESLFEELDRTLVQDDGSDPILSAVQGSANKTPHKVHDTRRELGSGGKRRSAREEAEHYGIDEHIRRVVAQTERAMNEVESECKAQSRSLLSRTTFPCDIPDAAALGERAASVCAKLETLGTFTDEMCAEIRSFCHALQSDGRRTEMALRKALVDAEVATKNAKRDFAAELRAALDSSRVVRAMAVLRGE</sequence>
<feature type="region of interest" description="Disordered" evidence="1">
    <location>
        <begin position="591"/>
        <end position="626"/>
    </location>
</feature>
<dbReference type="EMBL" id="JADGIZ020000003">
    <property type="protein sequence ID" value="KAL2919474.1"/>
    <property type="molecule type" value="Genomic_DNA"/>
</dbReference>
<dbReference type="InterPro" id="IPR036047">
    <property type="entry name" value="F-box-like_dom_sf"/>
</dbReference>
<evidence type="ECO:0000256" key="1">
    <source>
        <dbReference type="SAM" id="MobiDB-lite"/>
    </source>
</evidence>
<protein>
    <submittedName>
        <fullName evidence="3">F-box/WD repeat-containing protein 7</fullName>
    </submittedName>
</protein>
<evidence type="ECO:0000313" key="3">
    <source>
        <dbReference type="EMBL" id="KAL2919474.1"/>
    </source>
</evidence>
<feature type="compositionally biased region" description="Acidic residues" evidence="1">
    <location>
        <begin position="500"/>
        <end position="510"/>
    </location>
</feature>
<organism evidence="3 4">
    <name type="scientific">Polyrhizophydium stewartii</name>
    <dbReference type="NCBI Taxonomy" id="2732419"/>
    <lineage>
        <taxon>Eukaryota</taxon>
        <taxon>Fungi</taxon>
        <taxon>Fungi incertae sedis</taxon>
        <taxon>Chytridiomycota</taxon>
        <taxon>Chytridiomycota incertae sedis</taxon>
        <taxon>Chytridiomycetes</taxon>
        <taxon>Rhizophydiales</taxon>
        <taxon>Rhizophydiales incertae sedis</taxon>
        <taxon>Polyrhizophydium</taxon>
    </lineage>
</organism>
<feature type="compositionally biased region" description="Low complexity" evidence="1">
    <location>
        <begin position="486"/>
        <end position="499"/>
    </location>
</feature>
<keyword evidence="4" id="KW-1185">Reference proteome</keyword>
<feature type="domain" description="F-box" evidence="2">
    <location>
        <begin position="47"/>
        <end position="93"/>
    </location>
</feature>
<feature type="compositionally biased region" description="Basic and acidic residues" evidence="1">
    <location>
        <begin position="471"/>
        <end position="485"/>
    </location>
</feature>
<dbReference type="Proteomes" id="UP001527925">
    <property type="component" value="Unassembled WGS sequence"/>
</dbReference>
<accession>A0ABR4NJ62</accession>
<dbReference type="PANTHER" id="PTHR12874">
    <property type="entry name" value="F-BOX ONLY PROTEIN 48-RELATED"/>
    <property type="match status" value="1"/>
</dbReference>
<feature type="compositionally biased region" description="Low complexity" evidence="1">
    <location>
        <begin position="545"/>
        <end position="554"/>
    </location>
</feature>
<name>A0ABR4NJ62_9FUNG</name>
<dbReference type="SUPFAM" id="SSF81383">
    <property type="entry name" value="F-box domain"/>
    <property type="match status" value="1"/>
</dbReference>
<dbReference type="PROSITE" id="PS50181">
    <property type="entry name" value="FBOX"/>
    <property type="match status" value="1"/>
</dbReference>
<dbReference type="PANTHER" id="PTHR12874:SF9">
    <property type="entry name" value="F-BOX ONLY PROTEIN 48"/>
    <property type="match status" value="1"/>
</dbReference>
<gene>
    <name evidence="3" type="primary">FBXW7</name>
    <name evidence="3" type="ORF">HK105_201120</name>
</gene>